<keyword evidence="3" id="KW-1185">Reference proteome</keyword>
<organism evidence="2 3">
    <name type="scientific">Geotalea uraniireducens (strain Rf4)</name>
    <name type="common">Geobacter uraniireducens</name>
    <dbReference type="NCBI Taxonomy" id="351605"/>
    <lineage>
        <taxon>Bacteria</taxon>
        <taxon>Pseudomonadati</taxon>
        <taxon>Thermodesulfobacteriota</taxon>
        <taxon>Desulfuromonadia</taxon>
        <taxon>Geobacterales</taxon>
        <taxon>Geobacteraceae</taxon>
        <taxon>Geotalea</taxon>
    </lineage>
</organism>
<evidence type="ECO:0000256" key="1">
    <source>
        <dbReference type="SAM" id="MobiDB-lite"/>
    </source>
</evidence>
<feature type="region of interest" description="Disordered" evidence="1">
    <location>
        <begin position="202"/>
        <end position="224"/>
    </location>
</feature>
<dbReference type="EMBL" id="CP000698">
    <property type="protein sequence ID" value="ABQ26975.1"/>
    <property type="molecule type" value="Genomic_DNA"/>
</dbReference>
<accession>A5G5A7</accession>
<gene>
    <name evidence="2" type="ordered locus">Gura_2802</name>
</gene>
<evidence type="ECO:0000313" key="2">
    <source>
        <dbReference type="EMBL" id="ABQ26975.1"/>
    </source>
</evidence>
<dbReference type="Gene3D" id="1.25.40.10">
    <property type="entry name" value="Tetratricopeptide repeat domain"/>
    <property type="match status" value="1"/>
</dbReference>
<proteinExistence type="predicted"/>
<feature type="compositionally biased region" description="Basic and acidic residues" evidence="1">
    <location>
        <begin position="213"/>
        <end position="224"/>
    </location>
</feature>
<dbReference type="InterPro" id="IPR011990">
    <property type="entry name" value="TPR-like_helical_dom_sf"/>
</dbReference>
<evidence type="ECO:0000313" key="3">
    <source>
        <dbReference type="Proteomes" id="UP000006695"/>
    </source>
</evidence>
<reference evidence="2 3" key="1">
    <citation type="submission" date="2007-05" db="EMBL/GenBank/DDBJ databases">
        <title>Complete sequence of Geobacter uraniireducens Rf4.</title>
        <authorList>
            <consortium name="US DOE Joint Genome Institute"/>
            <person name="Copeland A."/>
            <person name="Lucas S."/>
            <person name="Lapidus A."/>
            <person name="Barry K."/>
            <person name="Detter J.C."/>
            <person name="Glavina del Rio T."/>
            <person name="Hammon N."/>
            <person name="Israni S."/>
            <person name="Dalin E."/>
            <person name="Tice H."/>
            <person name="Pitluck S."/>
            <person name="Chertkov O."/>
            <person name="Brettin T."/>
            <person name="Bruce D."/>
            <person name="Han C."/>
            <person name="Schmutz J."/>
            <person name="Larimer F."/>
            <person name="Land M."/>
            <person name="Hauser L."/>
            <person name="Kyrpides N."/>
            <person name="Mikhailova N."/>
            <person name="Shelobolina E."/>
            <person name="Aklujkar M."/>
            <person name="Lovley D."/>
            <person name="Richardson P."/>
        </authorList>
    </citation>
    <scope>NUCLEOTIDE SEQUENCE [LARGE SCALE GENOMIC DNA]</scope>
    <source>
        <strain evidence="2 3">Rf4</strain>
    </source>
</reference>
<dbReference type="AlphaFoldDB" id="A5G5A7"/>
<sequence length="224" mass="25076">MRGTCGPIILLLALTGMVSCSSQDKVLVDSADEKLQQTPPSRNNYQQASPLRKKVASLLEKRNYRRAIELMGDRNQLNRPVAGMEKEYILAVNGLLDAGEVALNRGDYAVAGHAFKWVLDAYPAEPSLRRKIRWNPKKAKTCMETCSNRLMDQGLREYRHGNLESAIRTWKGIIAFNAGHKEARKAIETATIQMRSLQNLDTVVSKGGNQPRSLDKAESRPLTR</sequence>
<dbReference type="Proteomes" id="UP000006695">
    <property type="component" value="Chromosome"/>
</dbReference>
<dbReference type="RefSeq" id="WP_011939650.1">
    <property type="nucleotide sequence ID" value="NC_009483.1"/>
</dbReference>
<name>A5G5A7_GEOUR</name>
<feature type="compositionally biased region" description="Polar residues" evidence="1">
    <location>
        <begin position="202"/>
        <end position="212"/>
    </location>
</feature>
<dbReference type="PROSITE" id="PS51257">
    <property type="entry name" value="PROKAR_LIPOPROTEIN"/>
    <property type="match status" value="1"/>
</dbReference>
<dbReference type="HOGENOM" id="CLU_1233590_0_0_7"/>
<protein>
    <recommendedName>
        <fullName evidence="4">Tetratricopeptide repeat protein</fullName>
    </recommendedName>
</protein>
<evidence type="ECO:0008006" key="4">
    <source>
        <dbReference type="Google" id="ProtNLM"/>
    </source>
</evidence>
<dbReference type="KEGG" id="gur:Gura_2802"/>